<keyword evidence="3" id="KW-1185">Reference proteome</keyword>
<reference evidence="2 3" key="2">
    <citation type="journal article" date="2015" name="Genome Announc.">
        <title>Complete Genome Sequence of Hyperthermophilic Piezophilic Archaeon Palaeococcus pacificus DY20341T, Isolated from Deep-Sea Hydrothermal Sediments.</title>
        <authorList>
            <person name="Zeng X."/>
            <person name="Jebbar M."/>
            <person name="Shao Z."/>
        </authorList>
    </citation>
    <scope>NUCLEOTIDE SEQUENCE [LARGE SCALE GENOMIC DNA]</scope>
    <source>
        <strain evidence="2 3">DY20341</strain>
    </source>
</reference>
<dbReference type="HOGENOM" id="CLU_724850_0_0_2"/>
<sequence length="381" mass="45616">MDIIEILLSNTTVLESLLNKSPLFRIFQESLNTHPTLVDVLIFLFILVLLKPAFEAILYFILWSKEAVRILRSIFSVIFLKFPKELPMGNVNVRIAQIIQKNIAVQKVLKYLDYKISATFFLRNTSQDNICNLLLFFVGITLPIWITKVLQYPINVLASFIIWIISFMLFKFSFKGKGYLPSFTFAYSVFGMYTFLPIYIFSYIWPDKKYPLWLFIFFLVISVITTRFIDRLYVESWINMRMKLWEEYPSSLVFKKHQKTKFKQEDEPLLSSTRLSRYVYKLHMNIININIILAKRFNNMALLFLKTPISLHVSDIEYFRKDFPYLRIHTNNSKEFYGKLWDLFDPVFLHLKCKEQDEDGVIRTRHIYIPWEDIKYIEIYE</sequence>
<proteinExistence type="predicted"/>
<dbReference type="Proteomes" id="UP000027981">
    <property type="component" value="Chromosome"/>
</dbReference>
<feature type="transmembrane region" description="Helical" evidence="1">
    <location>
        <begin position="40"/>
        <end position="62"/>
    </location>
</feature>
<dbReference type="EMBL" id="CP006019">
    <property type="protein sequence ID" value="AIF69709.1"/>
    <property type="molecule type" value="Genomic_DNA"/>
</dbReference>
<gene>
    <name evidence="2" type="ORF">PAP_06560</name>
</gene>
<keyword evidence="1" id="KW-0812">Transmembrane</keyword>
<dbReference type="RefSeq" id="WP_048165238.1">
    <property type="nucleotide sequence ID" value="NZ_CP006019.1"/>
</dbReference>
<feature type="transmembrane region" description="Helical" evidence="1">
    <location>
        <begin position="152"/>
        <end position="172"/>
    </location>
</feature>
<evidence type="ECO:0000313" key="3">
    <source>
        <dbReference type="Proteomes" id="UP000027981"/>
    </source>
</evidence>
<organism evidence="2 3">
    <name type="scientific">Palaeococcus pacificus DY20341</name>
    <dbReference type="NCBI Taxonomy" id="1343739"/>
    <lineage>
        <taxon>Archaea</taxon>
        <taxon>Methanobacteriati</taxon>
        <taxon>Methanobacteriota</taxon>
        <taxon>Thermococci</taxon>
        <taxon>Thermococcales</taxon>
        <taxon>Thermococcaceae</taxon>
        <taxon>Palaeococcus</taxon>
    </lineage>
</organism>
<keyword evidence="1" id="KW-1133">Transmembrane helix</keyword>
<dbReference type="GeneID" id="24842430"/>
<protein>
    <submittedName>
        <fullName evidence="2">Uncharacterized protein</fullName>
    </submittedName>
</protein>
<evidence type="ECO:0000256" key="1">
    <source>
        <dbReference type="SAM" id="Phobius"/>
    </source>
</evidence>
<dbReference type="STRING" id="1343739.PAP_06560"/>
<reference evidence="3" key="1">
    <citation type="submission" date="2013-06" db="EMBL/GenBank/DDBJ databases">
        <title>Complete Genome Sequence of Hyperthermophilic Palaeococcus pacificus DY20341T, Isolated from a Deep-Sea Hydrothermal Sediments.</title>
        <authorList>
            <person name="Zeng X."/>
            <person name="Shao Z."/>
        </authorList>
    </citation>
    <scope>NUCLEOTIDE SEQUENCE [LARGE SCALE GENOMIC DNA]</scope>
    <source>
        <strain evidence="3">DY20341</strain>
    </source>
</reference>
<feature type="transmembrane region" description="Helical" evidence="1">
    <location>
        <begin position="184"/>
        <end position="206"/>
    </location>
</feature>
<evidence type="ECO:0000313" key="2">
    <source>
        <dbReference type="EMBL" id="AIF69709.1"/>
    </source>
</evidence>
<keyword evidence="1" id="KW-0472">Membrane</keyword>
<dbReference type="AlphaFoldDB" id="A0A075LTM5"/>
<name>A0A075LTM5_9EURY</name>
<feature type="transmembrane region" description="Helical" evidence="1">
    <location>
        <begin position="212"/>
        <end position="234"/>
    </location>
</feature>
<feature type="transmembrane region" description="Helical" evidence="1">
    <location>
        <begin position="130"/>
        <end position="146"/>
    </location>
</feature>
<accession>A0A075LTM5</accession>
<dbReference type="KEGG" id="ppac:PAP_06560"/>